<protein>
    <submittedName>
        <fullName evidence="2">Uncharacterized protein</fullName>
    </submittedName>
</protein>
<feature type="region of interest" description="Disordered" evidence="1">
    <location>
        <begin position="298"/>
        <end position="329"/>
    </location>
</feature>
<gene>
    <name evidence="2" type="ORF">Daus18300_004847</name>
</gene>
<evidence type="ECO:0000313" key="3">
    <source>
        <dbReference type="Proteomes" id="UP001583177"/>
    </source>
</evidence>
<accession>A0ABR3X5Z2</accession>
<organism evidence="2 3">
    <name type="scientific">Diaporthe australafricana</name>
    <dbReference type="NCBI Taxonomy" id="127596"/>
    <lineage>
        <taxon>Eukaryota</taxon>
        <taxon>Fungi</taxon>
        <taxon>Dikarya</taxon>
        <taxon>Ascomycota</taxon>
        <taxon>Pezizomycotina</taxon>
        <taxon>Sordariomycetes</taxon>
        <taxon>Sordariomycetidae</taxon>
        <taxon>Diaporthales</taxon>
        <taxon>Diaporthaceae</taxon>
        <taxon>Diaporthe</taxon>
    </lineage>
</organism>
<evidence type="ECO:0000313" key="2">
    <source>
        <dbReference type="EMBL" id="KAL1871102.1"/>
    </source>
</evidence>
<dbReference type="Proteomes" id="UP001583177">
    <property type="component" value="Unassembled WGS sequence"/>
</dbReference>
<name>A0ABR3X5Z2_9PEZI</name>
<sequence>MADGSGEEVARTLLTVRIGCLETQLKDRLTPLLRREMRNIIQTHSDALKLPSFAEHIDLLESLDNLHEQFVEHWEKLHKDYASYTMLILNLVQLELFLTASLSHDYLRVPSRPDEWALEAAPLITAHREGKTDENDRKYYEDVVLPLQEMGVNVSHVENKTCLAADGKQTKRPDGYVMYLVQAREWEKLAETLLNDRQLAIDFFDHHSLGSGSYNVDTCRRVHARIDKLEHIYFESLSSPTDFKLSRHALEVSAGKVEVVYSDGTPAAPQFEKTPSKIPRLGHARNILSAVAGSLKALGTSPTPGSRANTAALGNRHDEKTPLVDSKEI</sequence>
<proteinExistence type="predicted"/>
<comment type="caution">
    <text evidence="2">The sequence shown here is derived from an EMBL/GenBank/DDBJ whole genome shotgun (WGS) entry which is preliminary data.</text>
</comment>
<dbReference type="EMBL" id="JAWRVE010000034">
    <property type="protein sequence ID" value="KAL1871102.1"/>
    <property type="molecule type" value="Genomic_DNA"/>
</dbReference>
<feature type="compositionally biased region" description="Basic and acidic residues" evidence="1">
    <location>
        <begin position="315"/>
        <end position="329"/>
    </location>
</feature>
<keyword evidence="3" id="KW-1185">Reference proteome</keyword>
<reference evidence="2 3" key="1">
    <citation type="journal article" date="2024" name="IMA Fungus">
        <title>IMA Genome - F19 : A genome assembly and annotation guide to empower mycologists, including annotated draft genome sequences of Ceratocystis pirilliformis, Diaporthe australafricana, Fusarium ophioides, Paecilomyces lecythidis, and Sporothrix stenoceras.</title>
        <authorList>
            <person name="Aylward J."/>
            <person name="Wilson A.M."/>
            <person name="Visagie C.M."/>
            <person name="Spraker J."/>
            <person name="Barnes I."/>
            <person name="Buitendag C."/>
            <person name="Ceriani C."/>
            <person name="Del Mar Angel L."/>
            <person name="du Plessis D."/>
            <person name="Fuchs T."/>
            <person name="Gasser K."/>
            <person name="Kramer D."/>
            <person name="Li W."/>
            <person name="Munsamy K."/>
            <person name="Piso A."/>
            <person name="Price J.L."/>
            <person name="Sonnekus B."/>
            <person name="Thomas C."/>
            <person name="van der Nest A."/>
            <person name="van Dijk A."/>
            <person name="van Heerden A."/>
            <person name="van Vuuren N."/>
            <person name="Yilmaz N."/>
            <person name="Duong T.A."/>
            <person name="van der Merwe N.A."/>
            <person name="Wingfield M.J."/>
            <person name="Wingfield B.D."/>
        </authorList>
    </citation>
    <scope>NUCLEOTIDE SEQUENCE [LARGE SCALE GENOMIC DNA]</scope>
    <source>
        <strain evidence="2 3">CMW 18300</strain>
    </source>
</reference>
<feature type="compositionally biased region" description="Polar residues" evidence="1">
    <location>
        <begin position="300"/>
        <end position="309"/>
    </location>
</feature>
<evidence type="ECO:0000256" key="1">
    <source>
        <dbReference type="SAM" id="MobiDB-lite"/>
    </source>
</evidence>